<dbReference type="Proteomes" id="UP000499080">
    <property type="component" value="Unassembled WGS sequence"/>
</dbReference>
<feature type="compositionally biased region" description="Polar residues" evidence="1">
    <location>
        <begin position="1"/>
        <end position="11"/>
    </location>
</feature>
<evidence type="ECO:0000313" key="3">
    <source>
        <dbReference type="Proteomes" id="UP000499080"/>
    </source>
</evidence>
<protein>
    <submittedName>
        <fullName evidence="2">Uncharacterized protein</fullName>
    </submittedName>
</protein>
<evidence type="ECO:0000313" key="2">
    <source>
        <dbReference type="EMBL" id="GBN83759.1"/>
    </source>
</evidence>
<accession>A0A4Y2S902</accession>
<evidence type="ECO:0000256" key="1">
    <source>
        <dbReference type="SAM" id="MobiDB-lite"/>
    </source>
</evidence>
<reference evidence="2 3" key="1">
    <citation type="journal article" date="2019" name="Sci. Rep.">
        <title>Orb-weaving spider Araneus ventricosus genome elucidates the spidroin gene catalogue.</title>
        <authorList>
            <person name="Kono N."/>
            <person name="Nakamura H."/>
            <person name="Ohtoshi R."/>
            <person name="Moran D.A.P."/>
            <person name="Shinohara A."/>
            <person name="Yoshida Y."/>
            <person name="Fujiwara M."/>
            <person name="Mori M."/>
            <person name="Tomita M."/>
            <person name="Arakawa K."/>
        </authorList>
    </citation>
    <scope>NUCLEOTIDE SEQUENCE [LARGE SCALE GENOMIC DNA]</scope>
</reference>
<sequence>MPTRMSSSSFDLGSKLQDPSPGSLPVEPNWDVNITKQNKCGVEVGECGAGSGIAVAGCSLPENGTFQRPTAVLRDNGASYLKTGRMVTLHMPRHRPSPLMGNSTERSIYTHHNLRSMTCTIFQHVCRDMNLNVGIRGSVPGSRDLV</sequence>
<organism evidence="2 3">
    <name type="scientific">Araneus ventricosus</name>
    <name type="common">Orbweaver spider</name>
    <name type="synonym">Epeira ventricosa</name>
    <dbReference type="NCBI Taxonomy" id="182803"/>
    <lineage>
        <taxon>Eukaryota</taxon>
        <taxon>Metazoa</taxon>
        <taxon>Ecdysozoa</taxon>
        <taxon>Arthropoda</taxon>
        <taxon>Chelicerata</taxon>
        <taxon>Arachnida</taxon>
        <taxon>Araneae</taxon>
        <taxon>Araneomorphae</taxon>
        <taxon>Entelegynae</taxon>
        <taxon>Araneoidea</taxon>
        <taxon>Araneidae</taxon>
        <taxon>Araneus</taxon>
    </lineage>
</organism>
<keyword evidence="3" id="KW-1185">Reference proteome</keyword>
<dbReference type="EMBL" id="BGPR01020085">
    <property type="protein sequence ID" value="GBN83759.1"/>
    <property type="molecule type" value="Genomic_DNA"/>
</dbReference>
<proteinExistence type="predicted"/>
<comment type="caution">
    <text evidence="2">The sequence shown here is derived from an EMBL/GenBank/DDBJ whole genome shotgun (WGS) entry which is preliminary data.</text>
</comment>
<name>A0A4Y2S902_ARAVE</name>
<feature type="region of interest" description="Disordered" evidence="1">
    <location>
        <begin position="1"/>
        <end position="28"/>
    </location>
</feature>
<dbReference type="AlphaFoldDB" id="A0A4Y2S902"/>
<gene>
    <name evidence="2" type="ORF">AVEN_185207_1</name>
</gene>